<organism evidence="1 2">
    <name type="scientific">Candidatus Caccousia avicola</name>
    <dbReference type="NCBI Taxonomy" id="2840721"/>
    <lineage>
        <taxon>Bacteria</taxon>
        <taxon>Bacillati</taxon>
        <taxon>Bacillota</taxon>
        <taxon>Clostridia</taxon>
        <taxon>Eubacteriales</taxon>
        <taxon>Oscillospiraceae</taxon>
        <taxon>Oscillospiraceae incertae sedis</taxon>
        <taxon>Candidatus Caccousia</taxon>
    </lineage>
</organism>
<dbReference type="AlphaFoldDB" id="A0A9D1APY7"/>
<evidence type="ECO:0000313" key="1">
    <source>
        <dbReference type="EMBL" id="HIR48112.1"/>
    </source>
</evidence>
<gene>
    <name evidence="1" type="ORF">IAB89_10755</name>
</gene>
<reference evidence="1" key="2">
    <citation type="journal article" date="2021" name="PeerJ">
        <title>Extensive microbial diversity within the chicken gut microbiome revealed by metagenomics and culture.</title>
        <authorList>
            <person name="Gilroy R."/>
            <person name="Ravi A."/>
            <person name="Getino M."/>
            <person name="Pursley I."/>
            <person name="Horton D.L."/>
            <person name="Alikhan N.F."/>
            <person name="Baker D."/>
            <person name="Gharbi K."/>
            <person name="Hall N."/>
            <person name="Watson M."/>
            <person name="Adriaenssens E.M."/>
            <person name="Foster-Nyarko E."/>
            <person name="Jarju S."/>
            <person name="Secka A."/>
            <person name="Antonio M."/>
            <person name="Oren A."/>
            <person name="Chaudhuri R.R."/>
            <person name="La Ragione R."/>
            <person name="Hildebrand F."/>
            <person name="Pallen M.J."/>
        </authorList>
    </citation>
    <scope>NUCLEOTIDE SEQUENCE</scope>
    <source>
        <strain evidence="1">ChiSxjej1B13-7958</strain>
    </source>
</reference>
<proteinExistence type="predicted"/>
<dbReference type="Proteomes" id="UP000824242">
    <property type="component" value="Unassembled WGS sequence"/>
</dbReference>
<dbReference type="EMBL" id="DVGZ01000115">
    <property type="protein sequence ID" value="HIR48112.1"/>
    <property type="molecule type" value="Genomic_DNA"/>
</dbReference>
<evidence type="ECO:0000313" key="2">
    <source>
        <dbReference type="Proteomes" id="UP000824242"/>
    </source>
</evidence>
<protein>
    <submittedName>
        <fullName evidence="1">Uncharacterized protein</fullName>
    </submittedName>
</protein>
<comment type="caution">
    <text evidence="1">The sequence shown here is derived from an EMBL/GenBank/DDBJ whole genome shotgun (WGS) entry which is preliminary data.</text>
</comment>
<name>A0A9D1APY7_9FIRM</name>
<sequence length="85" mass="9178">MTRTVGQASWNGVRLEYLVTQDDAGSVGVEIRETATRSVFAALFPAGPGNLEKAEGFAKRLADGLVFADNLPELAEDFRMEQGFA</sequence>
<reference evidence="1" key="1">
    <citation type="submission" date="2020-10" db="EMBL/GenBank/DDBJ databases">
        <authorList>
            <person name="Gilroy R."/>
        </authorList>
    </citation>
    <scope>NUCLEOTIDE SEQUENCE</scope>
    <source>
        <strain evidence="1">ChiSxjej1B13-7958</strain>
    </source>
</reference>
<accession>A0A9D1APY7</accession>